<evidence type="ECO:0000256" key="1">
    <source>
        <dbReference type="SAM" id="MobiDB-lite"/>
    </source>
</evidence>
<proteinExistence type="predicted"/>
<comment type="caution">
    <text evidence="2">The sequence shown here is derived from an EMBL/GenBank/DDBJ whole genome shotgun (WGS) entry which is preliminary data.</text>
</comment>
<dbReference type="AlphaFoldDB" id="A0A1F5NTB7"/>
<accession>A0A1F5NTB7</accession>
<dbReference type="STRING" id="1817825.A2720_00455"/>
<dbReference type="EMBL" id="MFEL01000014">
    <property type="protein sequence ID" value="OGE80921.1"/>
    <property type="molecule type" value="Genomic_DNA"/>
</dbReference>
<organism evidence="2 3">
    <name type="scientific">Candidatus Doudnabacteria bacterium RIFCSPHIGHO2_01_FULL_46_24</name>
    <dbReference type="NCBI Taxonomy" id="1817825"/>
    <lineage>
        <taxon>Bacteria</taxon>
        <taxon>Candidatus Doudnaibacteriota</taxon>
    </lineage>
</organism>
<protein>
    <submittedName>
        <fullName evidence="2">Uncharacterized protein</fullName>
    </submittedName>
</protein>
<dbReference type="Proteomes" id="UP000178892">
    <property type="component" value="Unassembled WGS sequence"/>
</dbReference>
<reference evidence="2 3" key="1">
    <citation type="journal article" date="2016" name="Nat. Commun.">
        <title>Thousands of microbial genomes shed light on interconnected biogeochemical processes in an aquifer system.</title>
        <authorList>
            <person name="Anantharaman K."/>
            <person name="Brown C.T."/>
            <person name="Hug L.A."/>
            <person name="Sharon I."/>
            <person name="Castelle C.J."/>
            <person name="Probst A.J."/>
            <person name="Thomas B.C."/>
            <person name="Singh A."/>
            <person name="Wilkins M.J."/>
            <person name="Karaoz U."/>
            <person name="Brodie E.L."/>
            <person name="Williams K.H."/>
            <person name="Hubbard S.S."/>
            <person name="Banfield J.F."/>
        </authorList>
    </citation>
    <scope>NUCLEOTIDE SEQUENCE [LARGE SCALE GENOMIC DNA]</scope>
</reference>
<gene>
    <name evidence="2" type="ORF">A2720_00455</name>
</gene>
<name>A0A1F5NTB7_9BACT</name>
<evidence type="ECO:0000313" key="3">
    <source>
        <dbReference type="Proteomes" id="UP000178892"/>
    </source>
</evidence>
<sequence length="497" mass="55852">MDRIIIVEENFKDIDPNLLLDPKRYPEVEDMVVSISAAADFGYAREYVKLMADKLTVLAEKIPSDLAGKYLRLLKALRLFSIADVSDGEKEKFFREHVADSMLLEFVDVPYWIELVMKMYYPSSDLVEQERKIYLRGLESNVQLLGKEDLAAGHERKHPTVGNWLSDYRAFVNLAAAKTRRGALEELTYINQSPNVKKLGANERLVLQKLIKLYDWLSSERFQYDFSLPEQQPEEELMLPGDQHDLIPKDLADFVNTRIAARPRPAAVKLPLVPLPLHPQPFPVAPQKLADLIKPAPPKPIVPIKPIPPVPPPPPGLSIDRLKQEIAQQKQDHLARNTYHVTTPKLSPQEIRREVETKELPSHVEKPVLSVVQGKNSPQPPLYQRGGGTASGKAGELSHSATGEIKYLDDLKKIDVKYLRQGQLAAQISNLKTQISHLALANHLYPHEVIAVFEQSPLFRAYLAHGSAKVTGSGNAGDLSQAEFEAVADLKRELEKM</sequence>
<evidence type="ECO:0000313" key="2">
    <source>
        <dbReference type="EMBL" id="OGE80921.1"/>
    </source>
</evidence>
<feature type="region of interest" description="Disordered" evidence="1">
    <location>
        <begin position="372"/>
        <end position="397"/>
    </location>
</feature>